<feature type="transmembrane region" description="Helical" evidence="5">
    <location>
        <begin position="126"/>
        <end position="146"/>
    </location>
</feature>
<keyword evidence="3 5" id="KW-1133">Transmembrane helix</keyword>
<dbReference type="AlphaFoldDB" id="A0A8J2VL54"/>
<evidence type="ECO:0000256" key="2">
    <source>
        <dbReference type="ARBA" id="ARBA00022692"/>
    </source>
</evidence>
<evidence type="ECO:0000256" key="1">
    <source>
        <dbReference type="ARBA" id="ARBA00022475"/>
    </source>
</evidence>
<evidence type="ECO:0000256" key="5">
    <source>
        <dbReference type="SAM" id="Phobius"/>
    </source>
</evidence>
<name>A0A8J2VL54_9BACL</name>
<keyword evidence="1" id="KW-1003">Cell membrane</keyword>
<feature type="transmembrane region" description="Helical" evidence="5">
    <location>
        <begin position="158"/>
        <end position="175"/>
    </location>
</feature>
<organism evidence="6 7">
    <name type="scientific">Marinithermofilum abyssi</name>
    <dbReference type="NCBI Taxonomy" id="1571185"/>
    <lineage>
        <taxon>Bacteria</taxon>
        <taxon>Bacillati</taxon>
        <taxon>Bacillota</taxon>
        <taxon>Bacilli</taxon>
        <taxon>Bacillales</taxon>
        <taxon>Thermoactinomycetaceae</taxon>
        <taxon>Marinithermofilum</taxon>
    </lineage>
</organism>
<keyword evidence="2 5" id="KW-0812">Transmembrane</keyword>
<dbReference type="Pfam" id="PF02659">
    <property type="entry name" value="Mntp"/>
    <property type="match status" value="1"/>
</dbReference>
<feature type="transmembrane region" description="Helical" evidence="5">
    <location>
        <begin position="100"/>
        <end position="120"/>
    </location>
</feature>
<sequence>MIWIPALLALASNVDNTQVGLLYGMKERKIPVAAILLAAVSGSMASALANALSKWFLSILPGTYWSTWMGGTVQILLGVRALFSVDRTSTYFHILLEKKWWFLALGLSINNLGIGLSAGLLGYNPVLFGIVVGMAGGVLLWLGSLLGQKLQTYPLSKWIYPLSALCLILMGLYNLL</sequence>
<comment type="caution">
    <text evidence="6">The sequence shown here is derived from an EMBL/GenBank/DDBJ whole genome shotgun (WGS) entry which is preliminary data.</text>
</comment>
<reference evidence="6" key="2">
    <citation type="submission" date="2020-09" db="EMBL/GenBank/DDBJ databases">
        <authorList>
            <person name="Sun Q."/>
            <person name="Zhou Y."/>
        </authorList>
    </citation>
    <scope>NUCLEOTIDE SEQUENCE</scope>
    <source>
        <strain evidence="6">CGMCC 1.15179</strain>
    </source>
</reference>
<protein>
    <recommendedName>
        <fullName evidence="8">Mn2+ efflux pump MntP</fullName>
    </recommendedName>
</protein>
<proteinExistence type="predicted"/>
<accession>A0A8J2VL54</accession>
<dbReference type="EMBL" id="BMHQ01000035">
    <property type="protein sequence ID" value="GGE30303.1"/>
    <property type="molecule type" value="Genomic_DNA"/>
</dbReference>
<dbReference type="PANTHER" id="PTHR35529:SF2">
    <property type="entry name" value="SPORULATION PROTEIN YTAF-RELATED"/>
    <property type="match status" value="1"/>
</dbReference>
<feature type="transmembrane region" description="Helical" evidence="5">
    <location>
        <begin position="30"/>
        <end position="49"/>
    </location>
</feature>
<evidence type="ECO:0000256" key="4">
    <source>
        <dbReference type="ARBA" id="ARBA00023136"/>
    </source>
</evidence>
<feature type="transmembrane region" description="Helical" evidence="5">
    <location>
        <begin position="55"/>
        <end position="79"/>
    </location>
</feature>
<reference evidence="6" key="1">
    <citation type="journal article" date="2014" name="Int. J. Syst. Evol. Microbiol.">
        <title>Complete genome sequence of Corynebacterium casei LMG S-19264T (=DSM 44701T), isolated from a smear-ripened cheese.</title>
        <authorList>
            <consortium name="US DOE Joint Genome Institute (JGI-PGF)"/>
            <person name="Walter F."/>
            <person name="Albersmeier A."/>
            <person name="Kalinowski J."/>
            <person name="Ruckert C."/>
        </authorList>
    </citation>
    <scope>NUCLEOTIDE SEQUENCE</scope>
    <source>
        <strain evidence="6">CGMCC 1.15179</strain>
    </source>
</reference>
<dbReference type="RefSeq" id="WP_188649213.1">
    <property type="nucleotide sequence ID" value="NZ_BMHQ01000035.1"/>
</dbReference>
<evidence type="ECO:0000313" key="6">
    <source>
        <dbReference type="EMBL" id="GGE30303.1"/>
    </source>
</evidence>
<evidence type="ECO:0008006" key="8">
    <source>
        <dbReference type="Google" id="ProtNLM"/>
    </source>
</evidence>
<keyword evidence="7" id="KW-1185">Reference proteome</keyword>
<dbReference type="PANTHER" id="PTHR35529">
    <property type="entry name" value="MANGANESE EFFLUX PUMP MNTP-RELATED"/>
    <property type="match status" value="1"/>
</dbReference>
<dbReference type="InterPro" id="IPR003810">
    <property type="entry name" value="Mntp/YtaF"/>
</dbReference>
<gene>
    <name evidence="6" type="ORF">GCM10011571_35670</name>
</gene>
<keyword evidence="4 5" id="KW-0472">Membrane</keyword>
<evidence type="ECO:0000256" key="3">
    <source>
        <dbReference type="ARBA" id="ARBA00022989"/>
    </source>
</evidence>
<dbReference type="Proteomes" id="UP000625210">
    <property type="component" value="Unassembled WGS sequence"/>
</dbReference>
<evidence type="ECO:0000313" key="7">
    <source>
        <dbReference type="Proteomes" id="UP000625210"/>
    </source>
</evidence>